<proteinExistence type="predicted"/>
<protein>
    <submittedName>
        <fullName evidence="1">Uncharacterized protein</fullName>
    </submittedName>
</protein>
<organism evidence="1 2">
    <name type="scientific">Meloidogyne enterolobii</name>
    <name type="common">Root-knot nematode worm</name>
    <name type="synonym">Meloidogyne mayaguensis</name>
    <dbReference type="NCBI Taxonomy" id="390850"/>
    <lineage>
        <taxon>Eukaryota</taxon>
        <taxon>Metazoa</taxon>
        <taxon>Ecdysozoa</taxon>
        <taxon>Nematoda</taxon>
        <taxon>Chromadorea</taxon>
        <taxon>Rhabditida</taxon>
        <taxon>Tylenchina</taxon>
        <taxon>Tylenchomorpha</taxon>
        <taxon>Tylenchoidea</taxon>
        <taxon>Meloidogynidae</taxon>
        <taxon>Meloidogyninae</taxon>
        <taxon>Meloidogyne</taxon>
    </lineage>
</organism>
<keyword evidence="2" id="KW-1185">Reference proteome</keyword>
<gene>
    <name evidence="1" type="ORF">MENTE1834_LOCUS15077</name>
</gene>
<comment type="caution">
    <text evidence="1">The sequence shown here is derived from an EMBL/GenBank/DDBJ whole genome shotgun (WGS) entry which is preliminary data.</text>
</comment>
<evidence type="ECO:0000313" key="1">
    <source>
        <dbReference type="EMBL" id="CAK5057034.1"/>
    </source>
</evidence>
<dbReference type="EMBL" id="CAVMJV010000016">
    <property type="protein sequence ID" value="CAK5057034.1"/>
    <property type="molecule type" value="Genomic_DNA"/>
</dbReference>
<reference evidence="1" key="1">
    <citation type="submission" date="2023-11" db="EMBL/GenBank/DDBJ databases">
        <authorList>
            <person name="Poullet M."/>
        </authorList>
    </citation>
    <scope>NUCLEOTIDE SEQUENCE</scope>
    <source>
        <strain evidence="1">E1834</strain>
    </source>
</reference>
<sequence>MELTGSNEESGKNKIKILLEVNAKNEKNDFFIINAGWNCMYTNKFPTNIVKINNANKNGNKLIQMENISIYYRDGISICSSVRDKYPMVRY</sequence>
<accession>A0ACB0YQY3</accession>
<name>A0ACB0YQY3_MELEN</name>
<evidence type="ECO:0000313" key="2">
    <source>
        <dbReference type="Proteomes" id="UP001497535"/>
    </source>
</evidence>
<dbReference type="Proteomes" id="UP001497535">
    <property type="component" value="Unassembled WGS sequence"/>
</dbReference>